<evidence type="ECO:0000313" key="5">
    <source>
        <dbReference type="Proteomes" id="UP001596540"/>
    </source>
</evidence>
<protein>
    <submittedName>
        <fullName evidence="4">DUF418 domain-containing protein</fullName>
    </submittedName>
</protein>
<proteinExistence type="predicted"/>
<name>A0ABW2KAS5_9ACTN</name>
<evidence type="ECO:0000313" key="4">
    <source>
        <dbReference type="EMBL" id="MFC7326540.1"/>
    </source>
</evidence>
<keyword evidence="2" id="KW-0472">Membrane</keyword>
<evidence type="ECO:0000256" key="2">
    <source>
        <dbReference type="SAM" id="Phobius"/>
    </source>
</evidence>
<keyword evidence="5" id="KW-1185">Reference proteome</keyword>
<evidence type="ECO:0000259" key="3">
    <source>
        <dbReference type="Pfam" id="PF04235"/>
    </source>
</evidence>
<feature type="transmembrane region" description="Helical" evidence="2">
    <location>
        <begin position="372"/>
        <end position="394"/>
    </location>
</feature>
<organism evidence="4 5">
    <name type="scientific">Marinactinospora rubrisoli</name>
    <dbReference type="NCBI Taxonomy" id="2715399"/>
    <lineage>
        <taxon>Bacteria</taxon>
        <taxon>Bacillati</taxon>
        <taxon>Actinomycetota</taxon>
        <taxon>Actinomycetes</taxon>
        <taxon>Streptosporangiales</taxon>
        <taxon>Nocardiopsidaceae</taxon>
        <taxon>Marinactinospora</taxon>
    </lineage>
</organism>
<sequence length="426" mass="44885">MHKDGETATPPPARTEIRGPARSTERALAPDLARGFMLLLIALANTVYYLWGAERSGGSVHPADGSVLDRIVQAVIIIAVDQRVYPMFAFLFGYGIVQLLNRQLASGAPEGAARALLRRRHLWMIAFGFAHAALLWMGDIIGAYGLVGLVLCWLFLRRADRVLLTWAAVGVAVLTLATAASTVLAVAGGAGDAAEAEDVLTLLTGNISSTDYLVTVPWRIGIWLVIMVTQGFVLLAVPVAVLLAFWAARHRVLEEPGRHLPLLRAVAAGGITLGWVSAVPHALDHVRVLEVSAGATEAFVTPLGLTGLLAGLGYVAAFALVAHRIGSRGAHGRVVTALSAVGKRSMSAYLAQSVLCAPLLSAWGLGLGGSFGSWQMAAFAVGVWLVTVAGAYALERAGRRGPAETALRRLAYPRPAPRPDAAAERA</sequence>
<feature type="transmembrane region" description="Helical" evidence="2">
    <location>
        <begin position="140"/>
        <end position="156"/>
    </location>
</feature>
<dbReference type="PANTHER" id="PTHR30590:SF2">
    <property type="entry name" value="INNER MEMBRANE PROTEIN"/>
    <property type="match status" value="1"/>
</dbReference>
<dbReference type="InterPro" id="IPR052529">
    <property type="entry name" value="Bact_Transport_Assoc"/>
</dbReference>
<feature type="transmembrane region" description="Helical" evidence="2">
    <location>
        <begin position="220"/>
        <end position="248"/>
    </location>
</feature>
<feature type="transmembrane region" description="Helical" evidence="2">
    <location>
        <begin position="163"/>
        <end position="187"/>
    </location>
</feature>
<reference evidence="5" key="1">
    <citation type="journal article" date="2019" name="Int. J. Syst. Evol. Microbiol.">
        <title>The Global Catalogue of Microorganisms (GCM) 10K type strain sequencing project: providing services to taxonomists for standard genome sequencing and annotation.</title>
        <authorList>
            <consortium name="The Broad Institute Genomics Platform"/>
            <consortium name="The Broad Institute Genome Sequencing Center for Infectious Disease"/>
            <person name="Wu L."/>
            <person name="Ma J."/>
        </authorList>
    </citation>
    <scope>NUCLEOTIDE SEQUENCE [LARGE SCALE GENOMIC DNA]</scope>
    <source>
        <strain evidence="5">CGMCC 4.7382</strain>
    </source>
</reference>
<feature type="transmembrane region" description="Helical" evidence="2">
    <location>
        <begin position="32"/>
        <end position="51"/>
    </location>
</feature>
<dbReference type="InterPro" id="IPR007349">
    <property type="entry name" value="DUF418"/>
</dbReference>
<dbReference type="PANTHER" id="PTHR30590">
    <property type="entry name" value="INNER MEMBRANE PROTEIN"/>
    <property type="match status" value="1"/>
</dbReference>
<feature type="transmembrane region" description="Helical" evidence="2">
    <location>
        <begin position="260"/>
        <end position="283"/>
    </location>
</feature>
<comment type="caution">
    <text evidence="4">The sequence shown here is derived from an EMBL/GenBank/DDBJ whole genome shotgun (WGS) entry which is preliminary data.</text>
</comment>
<feature type="domain" description="DUF418" evidence="3">
    <location>
        <begin position="247"/>
        <end position="412"/>
    </location>
</feature>
<feature type="region of interest" description="Disordered" evidence="1">
    <location>
        <begin position="1"/>
        <end position="23"/>
    </location>
</feature>
<keyword evidence="2" id="KW-1133">Transmembrane helix</keyword>
<evidence type="ECO:0000256" key="1">
    <source>
        <dbReference type="SAM" id="MobiDB-lite"/>
    </source>
</evidence>
<dbReference type="Proteomes" id="UP001596540">
    <property type="component" value="Unassembled WGS sequence"/>
</dbReference>
<gene>
    <name evidence="4" type="ORF">ACFQRF_02195</name>
</gene>
<keyword evidence="2" id="KW-0812">Transmembrane</keyword>
<dbReference type="EMBL" id="JBHTBH010000001">
    <property type="protein sequence ID" value="MFC7326540.1"/>
    <property type="molecule type" value="Genomic_DNA"/>
</dbReference>
<feature type="transmembrane region" description="Helical" evidence="2">
    <location>
        <begin position="346"/>
        <end position="366"/>
    </location>
</feature>
<dbReference type="Pfam" id="PF04235">
    <property type="entry name" value="DUF418"/>
    <property type="match status" value="1"/>
</dbReference>
<feature type="transmembrane region" description="Helical" evidence="2">
    <location>
        <begin position="303"/>
        <end position="325"/>
    </location>
</feature>
<dbReference type="RefSeq" id="WP_379868340.1">
    <property type="nucleotide sequence ID" value="NZ_JBHTBH010000001.1"/>
</dbReference>
<accession>A0ABW2KAS5</accession>